<dbReference type="Gene3D" id="3.40.50.2300">
    <property type="match status" value="1"/>
</dbReference>
<evidence type="ECO:0000256" key="5">
    <source>
        <dbReference type="ARBA" id="ARBA00023163"/>
    </source>
</evidence>
<name>A0A5C0AST1_9BURK</name>
<evidence type="ECO:0000259" key="9">
    <source>
        <dbReference type="PROSITE" id="PS50110"/>
    </source>
</evidence>
<dbReference type="GO" id="GO:0032993">
    <property type="term" value="C:protein-DNA complex"/>
    <property type="evidence" value="ECO:0007669"/>
    <property type="project" value="TreeGrafter"/>
</dbReference>
<evidence type="ECO:0000256" key="6">
    <source>
        <dbReference type="PROSITE-ProRule" id="PRU00169"/>
    </source>
</evidence>
<dbReference type="Pfam" id="PF00072">
    <property type="entry name" value="Response_reg"/>
    <property type="match status" value="1"/>
</dbReference>
<dbReference type="CDD" id="cd19920">
    <property type="entry name" value="REC_PA4781-like"/>
    <property type="match status" value="1"/>
</dbReference>
<dbReference type="PROSITE" id="PS00041">
    <property type="entry name" value="HTH_ARAC_FAMILY_1"/>
    <property type="match status" value="1"/>
</dbReference>
<proteinExistence type="predicted"/>
<dbReference type="OrthoDB" id="9801101at2"/>
<accession>A0A5C0AST1</accession>
<dbReference type="InterPro" id="IPR020449">
    <property type="entry name" value="Tscrpt_reg_AraC-type_HTH"/>
</dbReference>
<dbReference type="PROSITE" id="PS01124">
    <property type="entry name" value="HTH_ARAC_FAMILY_2"/>
    <property type="match status" value="1"/>
</dbReference>
<dbReference type="AlphaFoldDB" id="A0A5C0AST1"/>
<keyword evidence="11" id="KW-1185">Reference proteome</keyword>
<dbReference type="PROSITE" id="PS50110">
    <property type="entry name" value="RESPONSE_REGULATORY"/>
    <property type="match status" value="1"/>
</dbReference>
<dbReference type="GO" id="GO:0003700">
    <property type="term" value="F:DNA-binding transcription factor activity"/>
    <property type="evidence" value="ECO:0007669"/>
    <property type="project" value="InterPro"/>
</dbReference>
<evidence type="ECO:0000313" key="11">
    <source>
        <dbReference type="Proteomes" id="UP000325161"/>
    </source>
</evidence>
<sequence>MRTASPTLPPRPHILLVDDNPDELRLLVQMLGTERYRISIAFDGSQGYKRAVTSSPDLIVMDVRMHGVDGFAACRLLKTDPATASIPVIFLSASNETSERLRGLREGAVDYVAKPFSAEEVIARIQIHLALAAGVAMQDVMPASNAPVSDSHAILQAAQHYMLRSLTHTPTLQEVARQAGTHEKRLSLVFRELLGQSVFGYLREQRLALAKRLLGGSSLSILEIADEVGFAKPTNFATAFREHAGMTPTQYRRRAQALAGPTSPPVPDPDEP</sequence>
<dbReference type="SUPFAM" id="SSF52172">
    <property type="entry name" value="CheY-like"/>
    <property type="match status" value="1"/>
</dbReference>
<dbReference type="InterPro" id="IPR011006">
    <property type="entry name" value="CheY-like_superfamily"/>
</dbReference>
<feature type="domain" description="Response regulatory" evidence="9">
    <location>
        <begin position="13"/>
        <end position="129"/>
    </location>
</feature>
<feature type="compositionally biased region" description="Pro residues" evidence="7">
    <location>
        <begin position="262"/>
        <end position="272"/>
    </location>
</feature>
<keyword evidence="4" id="KW-0238">DNA-binding</keyword>
<keyword evidence="3" id="KW-0805">Transcription regulation</keyword>
<dbReference type="PRINTS" id="PR00032">
    <property type="entry name" value="HTHARAC"/>
</dbReference>
<keyword evidence="5" id="KW-0804">Transcription</keyword>
<feature type="domain" description="HTH araC/xylS-type" evidence="8">
    <location>
        <begin position="156"/>
        <end position="254"/>
    </location>
</feature>
<dbReference type="GO" id="GO:0005829">
    <property type="term" value="C:cytosol"/>
    <property type="evidence" value="ECO:0007669"/>
    <property type="project" value="TreeGrafter"/>
</dbReference>
<evidence type="ECO:0000256" key="4">
    <source>
        <dbReference type="ARBA" id="ARBA00023125"/>
    </source>
</evidence>
<gene>
    <name evidence="10" type="ORF">FXN63_05165</name>
</gene>
<feature type="region of interest" description="Disordered" evidence="7">
    <location>
        <begin position="252"/>
        <end position="272"/>
    </location>
</feature>
<dbReference type="PANTHER" id="PTHR48111:SF1">
    <property type="entry name" value="TWO-COMPONENT RESPONSE REGULATOR ORR33"/>
    <property type="match status" value="1"/>
</dbReference>
<evidence type="ECO:0000313" key="10">
    <source>
        <dbReference type="EMBL" id="QEI05298.1"/>
    </source>
</evidence>
<feature type="modified residue" description="4-aspartylphosphate" evidence="6">
    <location>
        <position position="62"/>
    </location>
</feature>
<dbReference type="PANTHER" id="PTHR48111">
    <property type="entry name" value="REGULATOR OF RPOS"/>
    <property type="match status" value="1"/>
</dbReference>
<reference evidence="10 11" key="1">
    <citation type="submission" date="2019-08" db="EMBL/GenBank/DDBJ databases">
        <title>Amphibian skin-associated Pigmentiphaga: genome sequence and occurrence across geography and hosts.</title>
        <authorList>
            <person name="Bletz M.C."/>
            <person name="Bunk B."/>
            <person name="Sproeer C."/>
            <person name="Biwer P."/>
            <person name="Reiter S."/>
            <person name="Rabemananjara F.C.E."/>
            <person name="Schulz S."/>
            <person name="Overmann J."/>
            <person name="Vences M."/>
        </authorList>
    </citation>
    <scope>NUCLEOTIDE SEQUENCE [LARGE SCALE GENOMIC DNA]</scope>
    <source>
        <strain evidence="10 11">Mada1488</strain>
    </source>
</reference>
<dbReference type="Pfam" id="PF12833">
    <property type="entry name" value="HTH_18"/>
    <property type="match status" value="1"/>
</dbReference>
<organism evidence="10 11">
    <name type="scientific">Pigmentiphaga aceris</name>
    <dbReference type="NCBI Taxonomy" id="1940612"/>
    <lineage>
        <taxon>Bacteria</taxon>
        <taxon>Pseudomonadati</taxon>
        <taxon>Pseudomonadota</taxon>
        <taxon>Betaproteobacteria</taxon>
        <taxon>Burkholderiales</taxon>
        <taxon>Alcaligenaceae</taxon>
        <taxon>Pigmentiphaga</taxon>
    </lineage>
</organism>
<keyword evidence="2" id="KW-0902">Two-component regulatory system</keyword>
<dbReference type="InterPro" id="IPR001789">
    <property type="entry name" value="Sig_transdc_resp-reg_receiver"/>
</dbReference>
<dbReference type="GO" id="GO:0000976">
    <property type="term" value="F:transcription cis-regulatory region binding"/>
    <property type="evidence" value="ECO:0007669"/>
    <property type="project" value="TreeGrafter"/>
</dbReference>
<dbReference type="SMART" id="SM00448">
    <property type="entry name" value="REC"/>
    <property type="match status" value="1"/>
</dbReference>
<protein>
    <submittedName>
        <fullName evidence="10">Response regulator transcription factor</fullName>
    </submittedName>
</protein>
<dbReference type="SMART" id="SM00342">
    <property type="entry name" value="HTH_ARAC"/>
    <property type="match status" value="1"/>
</dbReference>
<dbReference type="RefSeq" id="WP_148813452.1">
    <property type="nucleotide sequence ID" value="NZ_CP043046.1"/>
</dbReference>
<dbReference type="Proteomes" id="UP000325161">
    <property type="component" value="Chromosome"/>
</dbReference>
<keyword evidence="1 6" id="KW-0597">Phosphoprotein</keyword>
<dbReference type="KEGG" id="pacr:FXN63_05165"/>
<dbReference type="GO" id="GO:0000156">
    <property type="term" value="F:phosphorelay response regulator activity"/>
    <property type="evidence" value="ECO:0007669"/>
    <property type="project" value="TreeGrafter"/>
</dbReference>
<evidence type="ECO:0000256" key="1">
    <source>
        <dbReference type="ARBA" id="ARBA00022553"/>
    </source>
</evidence>
<evidence type="ECO:0000259" key="8">
    <source>
        <dbReference type="PROSITE" id="PS01124"/>
    </source>
</evidence>
<evidence type="ECO:0000256" key="2">
    <source>
        <dbReference type="ARBA" id="ARBA00023012"/>
    </source>
</evidence>
<dbReference type="InterPro" id="IPR018060">
    <property type="entry name" value="HTH_AraC"/>
</dbReference>
<dbReference type="InterPro" id="IPR018062">
    <property type="entry name" value="HTH_AraC-typ_CS"/>
</dbReference>
<dbReference type="EMBL" id="CP043046">
    <property type="protein sequence ID" value="QEI05298.1"/>
    <property type="molecule type" value="Genomic_DNA"/>
</dbReference>
<dbReference type="InterPro" id="IPR039420">
    <property type="entry name" value="WalR-like"/>
</dbReference>
<evidence type="ECO:0000256" key="3">
    <source>
        <dbReference type="ARBA" id="ARBA00023015"/>
    </source>
</evidence>
<dbReference type="Gene3D" id="1.10.10.60">
    <property type="entry name" value="Homeodomain-like"/>
    <property type="match status" value="1"/>
</dbReference>
<evidence type="ECO:0000256" key="7">
    <source>
        <dbReference type="SAM" id="MobiDB-lite"/>
    </source>
</evidence>
<dbReference type="SUPFAM" id="SSF46689">
    <property type="entry name" value="Homeodomain-like"/>
    <property type="match status" value="2"/>
</dbReference>
<dbReference type="InterPro" id="IPR009057">
    <property type="entry name" value="Homeodomain-like_sf"/>
</dbReference>